<gene>
    <name evidence="2" type="ORF">AWB66_06153</name>
</gene>
<feature type="domain" description="ScoMcrA-like N-terminal head" evidence="1">
    <location>
        <begin position="8"/>
        <end position="94"/>
    </location>
</feature>
<comment type="caution">
    <text evidence="2">The sequence shown here is derived from an EMBL/GenBank/DDBJ whole genome shotgun (WGS) entry which is preliminary data.</text>
</comment>
<evidence type="ECO:0000259" key="1">
    <source>
        <dbReference type="Pfam" id="PF26345"/>
    </source>
</evidence>
<dbReference type="STRING" id="326475.AWB66_06153"/>
<dbReference type="InterPro" id="IPR058807">
    <property type="entry name" value="ScoMcrA_N"/>
</dbReference>
<name>A0A158KGU3_9BURK</name>
<evidence type="ECO:0000313" key="3">
    <source>
        <dbReference type="Proteomes" id="UP000054717"/>
    </source>
</evidence>
<dbReference type="EMBL" id="FCNZ02000059">
    <property type="protein sequence ID" value="SAL79953.1"/>
    <property type="molecule type" value="Genomic_DNA"/>
</dbReference>
<reference evidence="2" key="1">
    <citation type="submission" date="2016-01" db="EMBL/GenBank/DDBJ databases">
        <authorList>
            <person name="Peeters Charlotte."/>
        </authorList>
    </citation>
    <scope>NUCLEOTIDE SEQUENCE</scope>
    <source>
        <strain evidence="2">LMG 22936</strain>
    </source>
</reference>
<sequence length="158" mass="17844">MNFKKLQTSTAVYAAIQEFDRVGRTAFLEKYGFGTSREYMLRDRRTGKLYDSEAIVGAAYGYAFPGEGPLRAADFSGGEATVERVLLDLGFEVVRVGQDWTTDEVAETVESYFEMLRLESLGIAYNKSERNERLRIKLPARSNASIELGRPPRKPDTR</sequence>
<dbReference type="Proteomes" id="UP000054717">
    <property type="component" value="Unassembled WGS sequence"/>
</dbReference>
<dbReference type="RefSeq" id="WP_087633827.1">
    <property type="nucleotide sequence ID" value="NZ_FCNZ02000059.1"/>
</dbReference>
<accession>A0A158KGU3</accession>
<protein>
    <recommendedName>
        <fullName evidence="1">ScoMcrA-like N-terminal head domain-containing protein</fullName>
    </recommendedName>
</protein>
<dbReference type="Pfam" id="PF26345">
    <property type="entry name" value="ScoMcrA_N"/>
    <property type="match status" value="1"/>
</dbReference>
<proteinExistence type="predicted"/>
<keyword evidence="3" id="KW-1185">Reference proteome</keyword>
<evidence type="ECO:0000313" key="2">
    <source>
        <dbReference type="EMBL" id="SAL79953.1"/>
    </source>
</evidence>
<dbReference type="AlphaFoldDB" id="A0A158KGU3"/>
<organism evidence="2 3">
    <name type="scientific">Caballeronia telluris</name>
    <dbReference type="NCBI Taxonomy" id="326475"/>
    <lineage>
        <taxon>Bacteria</taxon>
        <taxon>Pseudomonadati</taxon>
        <taxon>Pseudomonadota</taxon>
        <taxon>Betaproteobacteria</taxon>
        <taxon>Burkholderiales</taxon>
        <taxon>Burkholderiaceae</taxon>
        <taxon>Caballeronia</taxon>
    </lineage>
</organism>